<dbReference type="AlphaFoldDB" id="A0A2T7PNR4"/>
<dbReference type="Pfam" id="PF00144">
    <property type="entry name" value="Beta-lactamase"/>
    <property type="match status" value="1"/>
</dbReference>
<evidence type="ECO:0000259" key="1">
    <source>
        <dbReference type="Pfam" id="PF00144"/>
    </source>
</evidence>
<dbReference type="InterPro" id="IPR001466">
    <property type="entry name" value="Beta-lactam-related"/>
</dbReference>
<sequence length="421" mass="47486">MLIDESQGKYTWQTKVKDVLGNEFQLADEYLTSHVTIKDLLLHRTGLATTNLPLFAGFPDTLTRKDLTMRLRFLPVSGLFRDEYNYNNWMYALAGRVAEVMGGASWEELLHQRIFQPLQMNDSRVIGYNVDVDADNFALPYVQLRNEIVRSDPVIYKMTATEPAIAIASSADDMAKWLSWHVRGGVTSDGHVTLKKSCLQEMYAPHMAVPDLTYIKKPQFPISINNYGYGYGWTTATYRGYSMVWHSGIILGYLTLLTLLPDLDIGIFISTNGPGTMNTSFARSEVSYYITDLLLRLDPWLNNANACQFPQEWENVTDDPSEDSVLVHGELKGLQNFVGQYGNVLFGDITVTKNGSNELLVNYGRVTGKLHKTKEDHVLMMDILGVLEFVTHVGNDVLYINTTFAKADESGQYQEILNLLS</sequence>
<dbReference type="InterPro" id="IPR012338">
    <property type="entry name" value="Beta-lactam/transpept-like"/>
</dbReference>
<organism evidence="2 3">
    <name type="scientific">Pomacea canaliculata</name>
    <name type="common">Golden apple snail</name>
    <dbReference type="NCBI Taxonomy" id="400727"/>
    <lineage>
        <taxon>Eukaryota</taxon>
        <taxon>Metazoa</taxon>
        <taxon>Spiralia</taxon>
        <taxon>Lophotrochozoa</taxon>
        <taxon>Mollusca</taxon>
        <taxon>Gastropoda</taxon>
        <taxon>Caenogastropoda</taxon>
        <taxon>Architaenioglossa</taxon>
        <taxon>Ampullarioidea</taxon>
        <taxon>Ampullariidae</taxon>
        <taxon>Pomacea</taxon>
    </lineage>
</organism>
<reference evidence="2 3" key="1">
    <citation type="submission" date="2018-04" db="EMBL/GenBank/DDBJ databases">
        <title>The genome of golden apple snail Pomacea canaliculata provides insight into stress tolerance and invasive adaptation.</title>
        <authorList>
            <person name="Liu C."/>
            <person name="Liu B."/>
            <person name="Ren Y."/>
            <person name="Zhang Y."/>
            <person name="Wang H."/>
            <person name="Li S."/>
            <person name="Jiang F."/>
            <person name="Yin L."/>
            <person name="Zhang G."/>
            <person name="Qian W."/>
            <person name="Fan W."/>
        </authorList>
    </citation>
    <scope>NUCLEOTIDE SEQUENCE [LARGE SCALE GENOMIC DNA]</scope>
    <source>
        <strain evidence="2">SZHN2017</strain>
        <tissue evidence="2">Muscle</tissue>
    </source>
</reference>
<accession>A0A2T7PNR4</accession>
<dbReference type="PANTHER" id="PTHR46825:SF15">
    <property type="entry name" value="BETA-LACTAMASE-RELATED DOMAIN-CONTAINING PROTEIN"/>
    <property type="match status" value="1"/>
</dbReference>
<gene>
    <name evidence="2" type="ORF">C0Q70_06346</name>
</gene>
<dbReference type="Proteomes" id="UP000245119">
    <property type="component" value="Linkage Group LG3"/>
</dbReference>
<name>A0A2T7PNR4_POMCA</name>
<dbReference type="InterPro" id="IPR050491">
    <property type="entry name" value="AmpC-like"/>
</dbReference>
<dbReference type="OrthoDB" id="5946976at2759"/>
<protein>
    <recommendedName>
        <fullName evidence="1">Beta-lactamase-related domain-containing protein</fullName>
    </recommendedName>
</protein>
<evidence type="ECO:0000313" key="3">
    <source>
        <dbReference type="Proteomes" id="UP000245119"/>
    </source>
</evidence>
<feature type="domain" description="Beta-lactamase-related" evidence="1">
    <location>
        <begin position="5"/>
        <end position="277"/>
    </location>
</feature>
<dbReference type="PANTHER" id="PTHR46825">
    <property type="entry name" value="D-ALANYL-D-ALANINE-CARBOXYPEPTIDASE/ENDOPEPTIDASE AMPH"/>
    <property type="match status" value="1"/>
</dbReference>
<dbReference type="Gene3D" id="3.40.710.10">
    <property type="entry name" value="DD-peptidase/beta-lactamase superfamily"/>
    <property type="match status" value="1"/>
</dbReference>
<evidence type="ECO:0000313" key="2">
    <source>
        <dbReference type="EMBL" id="PVD35065.1"/>
    </source>
</evidence>
<keyword evidence="3" id="KW-1185">Reference proteome</keyword>
<comment type="caution">
    <text evidence="2">The sequence shown here is derived from an EMBL/GenBank/DDBJ whole genome shotgun (WGS) entry which is preliminary data.</text>
</comment>
<dbReference type="SUPFAM" id="SSF56601">
    <property type="entry name" value="beta-lactamase/transpeptidase-like"/>
    <property type="match status" value="1"/>
</dbReference>
<proteinExistence type="predicted"/>
<dbReference type="EMBL" id="PZQS01000003">
    <property type="protein sequence ID" value="PVD35065.1"/>
    <property type="molecule type" value="Genomic_DNA"/>
</dbReference>